<comment type="caution">
    <text evidence="5">The sequence shown here is derived from an EMBL/GenBank/DDBJ whole genome shotgun (WGS) entry which is preliminary data.</text>
</comment>
<organism evidence="5 6">
    <name type="scientific">Lutispora saccharofermentans</name>
    <dbReference type="NCBI Taxonomy" id="3024236"/>
    <lineage>
        <taxon>Bacteria</taxon>
        <taxon>Bacillati</taxon>
        <taxon>Bacillota</taxon>
        <taxon>Clostridia</taxon>
        <taxon>Lutisporales</taxon>
        <taxon>Lutisporaceae</taxon>
        <taxon>Lutispora</taxon>
    </lineage>
</organism>
<dbReference type="Gene3D" id="2.30.110.10">
    <property type="entry name" value="Electron Transport, Fmn-binding Protein, Chain A"/>
    <property type="match status" value="1"/>
</dbReference>
<evidence type="ECO:0000313" key="6">
    <source>
        <dbReference type="Proteomes" id="UP001651880"/>
    </source>
</evidence>
<dbReference type="Proteomes" id="UP001651880">
    <property type="component" value="Unassembled WGS sequence"/>
</dbReference>
<dbReference type="InterPro" id="IPR002563">
    <property type="entry name" value="Flavin_Rdtase-like_dom"/>
</dbReference>
<dbReference type="EMBL" id="JAJEKE010000008">
    <property type="protein sequence ID" value="MCQ1530005.1"/>
    <property type="molecule type" value="Genomic_DNA"/>
</dbReference>
<accession>A0ABT1NFG4</accession>
<dbReference type="InterPro" id="IPR012349">
    <property type="entry name" value="Split_barrel_FMN-bd"/>
</dbReference>
<dbReference type="SUPFAM" id="SSF50475">
    <property type="entry name" value="FMN-binding split barrel"/>
    <property type="match status" value="1"/>
</dbReference>
<comment type="cofactor">
    <cofactor evidence="1">
        <name>FMN</name>
        <dbReference type="ChEBI" id="CHEBI:58210"/>
    </cofactor>
</comment>
<feature type="domain" description="Flavin reductase like" evidence="4">
    <location>
        <begin position="11"/>
        <end position="156"/>
    </location>
</feature>
<evidence type="ECO:0000256" key="2">
    <source>
        <dbReference type="ARBA" id="ARBA00022630"/>
    </source>
</evidence>
<comment type="similarity">
    <text evidence="3">Belongs to the flavoredoxin family.</text>
</comment>
<evidence type="ECO:0000256" key="1">
    <source>
        <dbReference type="ARBA" id="ARBA00001917"/>
    </source>
</evidence>
<dbReference type="RefSeq" id="WP_255227522.1">
    <property type="nucleotide sequence ID" value="NZ_JAJEKE010000008.1"/>
</dbReference>
<name>A0ABT1NFG4_9FIRM</name>
<dbReference type="PANTHER" id="PTHR43567">
    <property type="entry name" value="FLAVOREDOXIN-RELATED-RELATED"/>
    <property type="match status" value="1"/>
</dbReference>
<reference evidence="5 6" key="1">
    <citation type="submission" date="2021-10" db="EMBL/GenBank/DDBJ databases">
        <title>Lutispora strain m25 sp. nov., a thermophilic, non-spore-forming bacterium isolated from a lab-scale methanogenic bioreactor digesting anaerobic sludge.</title>
        <authorList>
            <person name="El Houari A."/>
            <person name="Mcdonald J."/>
        </authorList>
    </citation>
    <scope>NUCLEOTIDE SEQUENCE [LARGE SCALE GENOMIC DNA]</scope>
    <source>
        <strain evidence="6">m25</strain>
    </source>
</reference>
<keyword evidence="6" id="KW-1185">Reference proteome</keyword>
<dbReference type="Pfam" id="PF01613">
    <property type="entry name" value="Flavin_Reduct"/>
    <property type="match status" value="1"/>
</dbReference>
<gene>
    <name evidence="5" type="ORF">LJD61_10665</name>
</gene>
<evidence type="ECO:0000256" key="3">
    <source>
        <dbReference type="ARBA" id="ARBA00038054"/>
    </source>
</evidence>
<sequence>MSKIQLKPGTMLYPVPAVMVSCSHNGDNNIITIAWTGIICSDPPMLYISVRPERHSFEMIKNTGDFVVNLPNKKLCKALDFCGVKSGREVNKFEYLSLTPEKSNFVTSPSIGEAPLSLECKVKDIIPLGSHHMFISDIVGVSVDEGLMDEKQKIHLSKADLICYNHGEYWSLDETLGFFGYSIRKKQKIKRERG</sequence>
<keyword evidence="2" id="KW-0285">Flavoprotein</keyword>
<dbReference type="PROSITE" id="PS51257">
    <property type="entry name" value="PROKAR_LIPOPROTEIN"/>
    <property type="match status" value="1"/>
</dbReference>
<evidence type="ECO:0000259" key="4">
    <source>
        <dbReference type="SMART" id="SM00903"/>
    </source>
</evidence>
<dbReference type="InterPro" id="IPR052174">
    <property type="entry name" value="Flavoredoxin"/>
</dbReference>
<protein>
    <submittedName>
        <fullName evidence="5">Flavin reductase family protein</fullName>
    </submittedName>
</protein>
<evidence type="ECO:0000313" key="5">
    <source>
        <dbReference type="EMBL" id="MCQ1530005.1"/>
    </source>
</evidence>
<dbReference type="PANTHER" id="PTHR43567:SF1">
    <property type="entry name" value="FLAVOREDOXIN"/>
    <property type="match status" value="1"/>
</dbReference>
<proteinExistence type="inferred from homology"/>
<dbReference type="SMART" id="SM00903">
    <property type="entry name" value="Flavin_Reduct"/>
    <property type="match status" value="1"/>
</dbReference>